<dbReference type="NCBIfam" id="NF007161">
    <property type="entry name" value="PRK09599.1"/>
    <property type="match status" value="1"/>
</dbReference>
<dbReference type="InterPro" id="IPR008927">
    <property type="entry name" value="6-PGluconate_DH-like_C_sf"/>
</dbReference>
<dbReference type="Pfam" id="PF03446">
    <property type="entry name" value="NAD_binding_2"/>
    <property type="match status" value="1"/>
</dbReference>
<dbReference type="PROSITE" id="PS00895">
    <property type="entry name" value="3_HYDROXYISOBUT_DH"/>
    <property type="match status" value="1"/>
</dbReference>
<name>A0A1G2H6Y7_9BACT</name>
<comment type="caution">
    <text evidence="5">The sequence shown here is derived from an EMBL/GenBank/DDBJ whole genome shotgun (WGS) entry which is preliminary data.</text>
</comment>
<dbReference type="SMART" id="SM01350">
    <property type="entry name" value="6PGD"/>
    <property type="match status" value="1"/>
</dbReference>
<dbReference type="AlphaFoldDB" id="A0A1G2H6Y7"/>
<keyword evidence="2" id="KW-0560">Oxidoreductase</keyword>
<dbReference type="GO" id="GO:0016054">
    <property type="term" value="P:organic acid catabolic process"/>
    <property type="evidence" value="ECO:0007669"/>
    <property type="project" value="UniProtKB-ARBA"/>
</dbReference>
<dbReference type="InterPro" id="IPR036291">
    <property type="entry name" value="NAD(P)-bd_dom_sf"/>
</dbReference>
<gene>
    <name evidence="5" type="ORF">A2827_02320</name>
</gene>
<dbReference type="STRING" id="1802158.A2827_02320"/>
<dbReference type="GO" id="GO:0004616">
    <property type="term" value="F:phosphogluconate dehydrogenase (decarboxylating) activity"/>
    <property type="evidence" value="ECO:0007669"/>
    <property type="project" value="InterPro"/>
</dbReference>
<evidence type="ECO:0000256" key="1">
    <source>
        <dbReference type="ARBA" id="ARBA00008419"/>
    </source>
</evidence>
<dbReference type="InterPro" id="IPR006114">
    <property type="entry name" value="6PGDH_C"/>
</dbReference>
<dbReference type="InterPro" id="IPR002204">
    <property type="entry name" value="3-OH-isobutyrate_DH-rel_CS"/>
</dbReference>
<dbReference type="InterPro" id="IPR013328">
    <property type="entry name" value="6PGD_dom2"/>
</dbReference>
<dbReference type="PRINTS" id="PR00076">
    <property type="entry name" value="6PGDHDRGNASE"/>
</dbReference>
<proteinExistence type="inferred from homology"/>
<organism evidence="5 6">
    <name type="scientific">Candidatus Spechtbacteria bacterium RIFCSPHIGHO2_01_FULL_43_30</name>
    <dbReference type="NCBI Taxonomy" id="1802158"/>
    <lineage>
        <taxon>Bacteria</taxon>
        <taxon>Candidatus Spechtiibacteriota</taxon>
    </lineage>
</organism>
<evidence type="ECO:0000313" key="5">
    <source>
        <dbReference type="EMBL" id="OGZ58244.1"/>
    </source>
</evidence>
<dbReference type="Gene3D" id="3.40.50.720">
    <property type="entry name" value="NAD(P)-binding Rossmann-like Domain"/>
    <property type="match status" value="1"/>
</dbReference>
<reference evidence="5 6" key="1">
    <citation type="journal article" date="2016" name="Nat. Commun.">
        <title>Thousands of microbial genomes shed light on interconnected biogeochemical processes in an aquifer system.</title>
        <authorList>
            <person name="Anantharaman K."/>
            <person name="Brown C.T."/>
            <person name="Hug L.A."/>
            <person name="Sharon I."/>
            <person name="Castelle C.J."/>
            <person name="Probst A.J."/>
            <person name="Thomas B.C."/>
            <person name="Singh A."/>
            <person name="Wilkins M.J."/>
            <person name="Karaoz U."/>
            <person name="Brodie E.L."/>
            <person name="Williams K.H."/>
            <person name="Hubbard S.S."/>
            <person name="Banfield J.F."/>
        </authorList>
    </citation>
    <scope>NUCLEOTIDE SEQUENCE [LARGE SCALE GENOMIC DNA]</scope>
</reference>
<dbReference type="NCBIfam" id="TIGR00872">
    <property type="entry name" value="gnd_rel"/>
    <property type="match status" value="1"/>
</dbReference>
<dbReference type="Proteomes" id="UP000177932">
    <property type="component" value="Unassembled WGS sequence"/>
</dbReference>
<dbReference type="InterPro" id="IPR004849">
    <property type="entry name" value="6DGDH_YqeC"/>
</dbReference>
<dbReference type="InterPro" id="IPR006183">
    <property type="entry name" value="Pgluconate_DH"/>
</dbReference>
<feature type="domain" description="6-phosphogluconate dehydrogenase C-terminal" evidence="4">
    <location>
        <begin position="166"/>
        <end position="295"/>
    </location>
</feature>
<dbReference type="GO" id="GO:0019521">
    <property type="term" value="P:D-gluconate metabolic process"/>
    <property type="evidence" value="ECO:0007669"/>
    <property type="project" value="UniProtKB-KW"/>
</dbReference>
<dbReference type="PANTHER" id="PTHR11811">
    <property type="entry name" value="6-PHOSPHOGLUCONATE DEHYDROGENASE"/>
    <property type="match status" value="1"/>
</dbReference>
<accession>A0A1G2H6Y7</accession>
<dbReference type="GO" id="GO:0006098">
    <property type="term" value="P:pentose-phosphate shunt"/>
    <property type="evidence" value="ECO:0007669"/>
    <property type="project" value="InterPro"/>
</dbReference>
<protein>
    <submittedName>
        <fullName evidence="5">6-phosphogluconate dehydrogenase (Decarboxylating)</fullName>
    </submittedName>
</protein>
<dbReference type="GO" id="GO:0050661">
    <property type="term" value="F:NADP binding"/>
    <property type="evidence" value="ECO:0007669"/>
    <property type="project" value="InterPro"/>
</dbReference>
<dbReference type="Pfam" id="PF00393">
    <property type="entry name" value="6PGD"/>
    <property type="match status" value="1"/>
</dbReference>
<dbReference type="SUPFAM" id="SSF48179">
    <property type="entry name" value="6-phosphogluconate dehydrogenase C-terminal domain-like"/>
    <property type="match status" value="1"/>
</dbReference>
<comment type="similarity">
    <text evidence="1">Belongs to the 6-phosphogluconate dehydrogenase family.</text>
</comment>
<evidence type="ECO:0000256" key="2">
    <source>
        <dbReference type="ARBA" id="ARBA00023002"/>
    </source>
</evidence>
<dbReference type="Gene3D" id="1.10.1040.10">
    <property type="entry name" value="N-(1-d-carboxylethyl)-l-norvaline Dehydrogenase, domain 2"/>
    <property type="match status" value="1"/>
</dbReference>
<dbReference type="EMBL" id="MHOD01000012">
    <property type="protein sequence ID" value="OGZ58244.1"/>
    <property type="molecule type" value="Genomic_DNA"/>
</dbReference>
<dbReference type="InterPro" id="IPR006115">
    <property type="entry name" value="6PGDH_NADP-bd"/>
</dbReference>
<sequence>MVIGYIGLGKMGKNMATRIMGKGYEVFGFDANEDARKFGEKEGLRVFSSIAEMAKRLSAPRIVWIMVPHNSVSYVLENLTTHLSEGDFIIDGGNSFYKDSVRRSKELNAKGIKFLDVGVSGGPGGAKNGSCLMVGGAKEDYKKFEPLFRDLSVEGGYGYMGSSGAGHFVKMIHNGIEYGMMQSLAEGFTILKNSEFNLRLENIADLYNHGSVIESRLAGWLKEAFEEFDEDMEGVSGIVGKSGEGEWTSATAKEMAVAVPVIDASVKFRIDSIKNPSYTGKLLSAIRNIFGGHKA</sequence>
<evidence type="ECO:0000259" key="4">
    <source>
        <dbReference type="SMART" id="SM01350"/>
    </source>
</evidence>
<evidence type="ECO:0000313" key="6">
    <source>
        <dbReference type="Proteomes" id="UP000177932"/>
    </source>
</evidence>
<keyword evidence="3" id="KW-0311">Gluconate utilization</keyword>
<evidence type="ECO:0000256" key="3">
    <source>
        <dbReference type="ARBA" id="ARBA00023064"/>
    </source>
</evidence>
<dbReference type="SUPFAM" id="SSF51735">
    <property type="entry name" value="NAD(P)-binding Rossmann-fold domains"/>
    <property type="match status" value="1"/>
</dbReference>